<feature type="compositionally biased region" description="Acidic residues" evidence="2">
    <location>
        <begin position="32"/>
        <end position="56"/>
    </location>
</feature>
<accession>A0A699JLY9</accession>
<name>A0A699JLY9_TANCI</name>
<feature type="compositionally biased region" description="Basic and acidic residues" evidence="2">
    <location>
        <begin position="1"/>
        <end position="12"/>
    </location>
</feature>
<gene>
    <name evidence="3" type="ORF">Tci_617018</name>
</gene>
<evidence type="ECO:0000256" key="2">
    <source>
        <dbReference type="SAM" id="MobiDB-lite"/>
    </source>
</evidence>
<feature type="non-terminal residue" evidence="3">
    <location>
        <position position="279"/>
    </location>
</feature>
<evidence type="ECO:0000313" key="3">
    <source>
        <dbReference type="EMBL" id="GFA45046.1"/>
    </source>
</evidence>
<feature type="coiled-coil region" evidence="1">
    <location>
        <begin position="100"/>
        <end position="129"/>
    </location>
</feature>
<evidence type="ECO:0000256" key="1">
    <source>
        <dbReference type="SAM" id="Coils"/>
    </source>
</evidence>
<sequence>MVKVIPPDHVDDVPIVDPNYYDDVPVVPEPVLVDEDEDPEEKEFEEEEEPQEEEYDMEVNVENTIEHKDETVPASVHEVGESSTAPFLREDIDEQGTAAMEKLVEKLGNVEDKAECKKLKNELEEARKVSMLLALLIELDMRMLEMMLEGLDQLEVMMSHMLFKKTESVFRISESAEGKKTMNQMPWTEMKQLMTAELCLIEEVQRIEHKLLNLKVKEYNIVAYTKRFNELGLMCPRMVEPERVKVDAYIWGLTDNIKGEVTSSKPANLNEAVRMAHKL</sequence>
<protein>
    <recommendedName>
        <fullName evidence="4">Retrotransposon gag domain-containing protein</fullName>
    </recommendedName>
</protein>
<organism evidence="3">
    <name type="scientific">Tanacetum cinerariifolium</name>
    <name type="common">Dalmatian daisy</name>
    <name type="synonym">Chrysanthemum cinerariifolium</name>
    <dbReference type="NCBI Taxonomy" id="118510"/>
    <lineage>
        <taxon>Eukaryota</taxon>
        <taxon>Viridiplantae</taxon>
        <taxon>Streptophyta</taxon>
        <taxon>Embryophyta</taxon>
        <taxon>Tracheophyta</taxon>
        <taxon>Spermatophyta</taxon>
        <taxon>Magnoliopsida</taxon>
        <taxon>eudicotyledons</taxon>
        <taxon>Gunneridae</taxon>
        <taxon>Pentapetalae</taxon>
        <taxon>asterids</taxon>
        <taxon>campanulids</taxon>
        <taxon>Asterales</taxon>
        <taxon>Asteraceae</taxon>
        <taxon>Asteroideae</taxon>
        <taxon>Anthemideae</taxon>
        <taxon>Anthemidinae</taxon>
        <taxon>Tanacetum</taxon>
    </lineage>
</organism>
<dbReference type="EMBL" id="BKCJ010426220">
    <property type="protein sequence ID" value="GFA45046.1"/>
    <property type="molecule type" value="Genomic_DNA"/>
</dbReference>
<reference evidence="3" key="1">
    <citation type="journal article" date="2019" name="Sci. Rep.">
        <title>Draft genome of Tanacetum cinerariifolium, the natural source of mosquito coil.</title>
        <authorList>
            <person name="Yamashiro T."/>
            <person name="Shiraishi A."/>
            <person name="Satake H."/>
            <person name="Nakayama K."/>
        </authorList>
    </citation>
    <scope>NUCLEOTIDE SEQUENCE</scope>
</reference>
<evidence type="ECO:0008006" key="4">
    <source>
        <dbReference type="Google" id="ProtNLM"/>
    </source>
</evidence>
<feature type="region of interest" description="Disordered" evidence="2">
    <location>
        <begin position="1"/>
        <end position="56"/>
    </location>
</feature>
<keyword evidence="1" id="KW-0175">Coiled coil</keyword>
<feature type="compositionally biased region" description="Low complexity" evidence="2">
    <location>
        <begin position="13"/>
        <end position="31"/>
    </location>
</feature>
<proteinExistence type="predicted"/>
<comment type="caution">
    <text evidence="3">The sequence shown here is derived from an EMBL/GenBank/DDBJ whole genome shotgun (WGS) entry which is preliminary data.</text>
</comment>
<dbReference type="AlphaFoldDB" id="A0A699JLY9"/>